<keyword evidence="2" id="KW-1185">Reference proteome</keyword>
<sequence length="114" mass="12789">MQLYKCFYDGVPDVRANIFEDKKHTLTRDFGSFVEDYMSGKTYFGFDIFASSKFQELYRWTVNGGLCGAGSVEIIGTVRSKQSQLINCASSTHHADFSVFIPVIRGDLLRVGPS</sequence>
<protein>
    <submittedName>
        <fullName evidence="1">Uncharacterized protein</fullName>
    </submittedName>
</protein>
<dbReference type="Proteomes" id="UP000618926">
    <property type="component" value="Unassembled WGS sequence"/>
</dbReference>
<proteinExistence type="predicted"/>
<comment type="caution">
    <text evidence="1">The sequence shown here is derived from an EMBL/GenBank/DDBJ whole genome shotgun (WGS) entry which is preliminary data.</text>
</comment>
<dbReference type="EMBL" id="JADBFD010000004">
    <property type="protein sequence ID" value="MBE2887175.1"/>
    <property type="molecule type" value="Genomic_DNA"/>
</dbReference>
<dbReference type="RefSeq" id="WP_192905135.1">
    <property type="nucleotide sequence ID" value="NZ_JADBFD010000004.1"/>
</dbReference>
<name>A0ABR9NSE9_9BACT</name>
<reference evidence="1 2" key="1">
    <citation type="submission" date="2020-10" db="EMBL/GenBank/DDBJ databases">
        <title>Investigation of anaerobic biodegradation of phenanthrene by a sulfate-dependent Geobacter anodireducens strain PheS2.</title>
        <authorList>
            <person name="Zhang Z."/>
        </authorList>
    </citation>
    <scope>NUCLEOTIDE SEQUENCE [LARGE SCALE GENOMIC DNA]</scope>
    <source>
        <strain evidence="1 2">PheS2</strain>
    </source>
</reference>
<organism evidence="1 2">
    <name type="scientific">Geobacter anodireducens</name>
    <dbReference type="NCBI Taxonomy" id="1340425"/>
    <lineage>
        <taxon>Bacteria</taxon>
        <taxon>Pseudomonadati</taxon>
        <taxon>Thermodesulfobacteriota</taxon>
        <taxon>Desulfuromonadia</taxon>
        <taxon>Geobacterales</taxon>
        <taxon>Geobacteraceae</taxon>
        <taxon>Geobacter</taxon>
    </lineage>
</organism>
<evidence type="ECO:0000313" key="2">
    <source>
        <dbReference type="Proteomes" id="UP000618926"/>
    </source>
</evidence>
<accession>A0ABR9NSE9</accession>
<evidence type="ECO:0000313" key="1">
    <source>
        <dbReference type="EMBL" id="MBE2887175.1"/>
    </source>
</evidence>
<gene>
    <name evidence="1" type="ORF">IIE05_04235</name>
</gene>